<sequence>MVITMMWVGGWWVGGAQTENLEEEEKGEEEGQEVEEGSDEEEKSRDKGTAQKFKAMRSQLPDHIDHFYDKVAEGKASPREFRTKIVNELFEKLPNGRYRLTDFQVAEEEGDIYKYRDQTDGKEYHAFIELTPKGTYCIESAQMLEEEEYEELAFEGISALRWVQEFYKEKVKEKKEIEASPPPAEGAAEEAKEGEAPAEGENKSPSPKKEPEKKDMFRKKRTKRTDIPIAATDTLGLPQAVLQKQEDEETAMQADMKEIIETDEKRNDLESYILTMRVKSNLSEDEIVAVLERQGQEREKFDSDLLKAEDTANNRCQ</sequence>
<feature type="chain" id="PRO_5012028270" evidence="4">
    <location>
        <begin position="19"/>
        <end position="317"/>
    </location>
</feature>
<dbReference type="Proteomes" id="UP000186817">
    <property type="component" value="Unassembled WGS sequence"/>
</dbReference>
<keyword evidence="6" id="KW-1185">Reference proteome</keyword>
<evidence type="ECO:0000256" key="1">
    <source>
        <dbReference type="ARBA" id="ARBA00022741"/>
    </source>
</evidence>
<evidence type="ECO:0000313" key="6">
    <source>
        <dbReference type="Proteomes" id="UP000186817"/>
    </source>
</evidence>
<dbReference type="InterPro" id="IPR013126">
    <property type="entry name" value="Hsp_70_fam"/>
</dbReference>
<dbReference type="PANTHER" id="PTHR45639:SF4">
    <property type="entry name" value="HSC70CB, ISOFORM G"/>
    <property type="match status" value="1"/>
</dbReference>
<keyword evidence="1" id="KW-0547">Nucleotide-binding</keyword>
<feature type="region of interest" description="Disordered" evidence="3">
    <location>
        <begin position="294"/>
        <end position="317"/>
    </location>
</feature>
<dbReference type="GO" id="GO:0005829">
    <property type="term" value="C:cytosol"/>
    <property type="evidence" value="ECO:0007669"/>
    <property type="project" value="TreeGrafter"/>
</dbReference>
<feature type="region of interest" description="Disordered" evidence="3">
    <location>
        <begin position="16"/>
        <end position="51"/>
    </location>
</feature>
<dbReference type="InterPro" id="IPR029048">
    <property type="entry name" value="HSP70_C_sf"/>
</dbReference>
<dbReference type="GO" id="GO:0005524">
    <property type="term" value="F:ATP binding"/>
    <property type="evidence" value="ECO:0007669"/>
    <property type="project" value="UniProtKB-KW"/>
</dbReference>
<dbReference type="OrthoDB" id="10374124at2759"/>
<evidence type="ECO:0000313" key="5">
    <source>
        <dbReference type="EMBL" id="OLP85458.1"/>
    </source>
</evidence>
<keyword evidence="2" id="KW-0067">ATP-binding</keyword>
<evidence type="ECO:0000256" key="3">
    <source>
        <dbReference type="SAM" id="MobiDB-lite"/>
    </source>
</evidence>
<comment type="caution">
    <text evidence="5">The sequence shown here is derived from an EMBL/GenBank/DDBJ whole genome shotgun (WGS) entry which is preliminary data.</text>
</comment>
<gene>
    <name evidence="5" type="ORF">AK812_SmicGene33548</name>
</gene>
<dbReference type="GO" id="GO:0140662">
    <property type="term" value="F:ATP-dependent protein folding chaperone"/>
    <property type="evidence" value="ECO:0007669"/>
    <property type="project" value="InterPro"/>
</dbReference>
<protein>
    <submittedName>
        <fullName evidence="5">Uncharacterized protein</fullName>
    </submittedName>
</protein>
<dbReference type="Gene3D" id="1.20.1270.10">
    <property type="match status" value="1"/>
</dbReference>
<dbReference type="GO" id="GO:0005634">
    <property type="term" value="C:nucleus"/>
    <property type="evidence" value="ECO:0007669"/>
    <property type="project" value="TreeGrafter"/>
</dbReference>
<name>A0A1Q9CR97_SYMMI</name>
<feature type="signal peptide" evidence="4">
    <location>
        <begin position="1"/>
        <end position="18"/>
    </location>
</feature>
<keyword evidence="4" id="KW-0732">Signal</keyword>
<dbReference type="AlphaFoldDB" id="A0A1Q9CR97"/>
<feature type="compositionally biased region" description="Acidic residues" evidence="3">
    <location>
        <begin position="20"/>
        <end position="41"/>
    </location>
</feature>
<feature type="region of interest" description="Disordered" evidence="3">
    <location>
        <begin position="173"/>
        <end position="232"/>
    </location>
</feature>
<dbReference type="PANTHER" id="PTHR45639">
    <property type="entry name" value="HSC70CB, ISOFORM G-RELATED"/>
    <property type="match status" value="1"/>
</dbReference>
<reference evidence="5 6" key="1">
    <citation type="submission" date="2016-02" db="EMBL/GenBank/DDBJ databases">
        <title>Genome analysis of coral dinoflagellate symbionts highlights evolutionary adaptations to a symbiotic lifestyle.</title>
        <authorList>
            <person name="Aranda M."/>
            <person name="Li Y."/>
            <person name="Liew Y.J."/>
            <person name="Baumgarten S."/>
            <person name="Simakov O."/>
            <person name="Wilson M."/>
            <person name="Piel J."/>
            <person name="Ashoor H."/>
            <person name="Bougouffa S."/>
            <person name="Bajic V.B."/>
            <person name="Ryu T."/>
            <person name="Ravasi T."/>
            <person name="Bayer T."/>
            <person name="Micklem G."/>
            <person name="Kim H."/>
            <person name="Bhak J."/>
            <person name="Lajeunesse T.C."/>
            <person name="Voolstra C.R."/>
        </authorList>
    </citation>
    <scope>NUCLEOTIDE SEQUENCE [LARGE SCALE GENOMIC DNA]</scope>
    <source>
        <strain evidence="5 6">CCMP2467</strain>
    </source>
</reference>
<organism evidence="5 6">
    <name type="scientific">Symbiodinium microadriaticum</name>
    <name type="common">Dinoflagellate</name>
    <name type="synonym">Zooxanthella microadriatica</name>
    <dbReference type="NCBI Taxonomy" id="2951"/>
    <lineage>
        <taxon>Eukaryota</taxon>
        <taxon>Sar</taxon>
        <taxon>Alveolata</taxon>
        <taxon>Dinophyceae</taxon>
        <taxon>Suessiales</taxon>
        <taxon>Symbiodiniaceae</taxon>
        <taxon>Symbiodinium</taxon>
    </lineage>
</organism>
<accession>A0A1Q9CR97</accession>
<dbReference type="EMBL" id="LSRX01000976">
    <property type="protein sequence ID" value="OLP85458.1"/>
    <property type="molecule type" value="Genomic_DNA"/>
</dbReference>
<evidence type="ECO:0000256" key="2">
    <source>
        <dbReference type="ARBA" id="ARBA00022840"/>
    </source>
</evidence>
<proteinExistence type="predicted"/>
<evidence type="ECO:0000256" key="4">
    <source>
        <dbReference type="SAM" id="SignalP"/>
    </source>
</evidence>